<gene>
    <name evidence="1" type="ORF">IAD15_05530</name>
</gene>
<accession>A0A9D1KZF8</accession>
<evidence type="ECO:0000313" key="1">
    <source>
        <dbReference type="EMBL" id="HIU13513.1"/>
    </source>
</evidence>
<dbReference type="InterPro" id="IPR036689">
    <property type="entry name" value="ESAT-6-like_sf"/>
</dbReference>
<comment type="caution">
    <text evidence="1">The sequence shown here is derived from an EMBL/GenBank/DDBJ whole genome shotgun (WGS) entry which is preliminary data.</text>
</comment>
<dbReference type="SUPFAM" id="SSF140453">
    <property type="entry name" value="EsxAB dimer-like"/>
    <property type="match status" value="1"/>
</dbReference>
<proteinExistence type="predicted"/>
<sequence>MKIILNEESLGWAAEKLSHLQDELDDLSLKLKQECQEDVSWLGQSAVAYQDHLRQLLTRHQDLQDLYAQLIHTLYLMQQDLMDVQKELYLHIQE</sequence>
<organism evidence="1 2">
    <name type="scientific">Candidatus Fimiplasma intestinipullorum</name>
    <dbReference type="NCBI Taxonomy" id="2840825"/>
    <lineage>
        <taxon>Bacteria</taxon>
        <taxon>Bacillati</taxon>
        <taxon>Bacillota</taxon>
        <taxon>Clostridia</taxon>
        <taxon>Eubacteriales</taxon>
        <taxon>Candidatus Fimiplasma</taxon>
    </lineage>
</organism>
<protein>
    <submittedName>
        <fullName evidence="1">Uncharacterized protein</fullName>
    </submittedName>
</protein>
<dbReference type="Proteomes" id="UP000824175">
    <property type="component" value="Unassembled WGS sequence"/>
</dbReference>
<reference evidence="1" key="1">
    <citation type="submission" date="2020-10" db="EMBL/GenBank/DDBJ databases">
        <authorList>
            <person name="Gilroy R."/>
        </authorList>
    </citation>
    <scope>NUCLEOTIDE SEQUENCE</scope>
    <source>
        <strain evidence="1">CHK195-11698</strain>
    </source>
</reference>
<dbReference type="AlphaFoldDB" id="A0A9D1KZF8"/>
<evidence type="ECO:0000313" key="2">
    <source>
        <dbReference type="Proteomes" id="UP000824175"/>
    </source>
</evidence>
<reference evidence="1" key="2">
    <citation type="journal article" date="2021" name="PeerJ">
        <title>Extensive microbial diversity within the chicken gut microbiome revealed by metagenomics and culture.</title>
        <authorList>
            <person name="Gilroy R."/>
            <person name="Ravi A."/>
            <person name="Getino M."/>
            <person name="Pursley I."/>
            <person name="Horton D.L."/>
            <person name="Alikhan N.F."/>
            <person name="Baker D."/>
            <person name="Gharbi K."/>
            <person name="Hall N."/>
            <person name="Watson M."/>
            <person name="Adriaenssens E.M."/>
            <person name="Foster-Nyarko E."/>
            <person name="Jarju S."/>
            <person name="Secka A."/>
            <person name="Antonio M."/>
            <person name="Oren A."/>
            <person name="Chaudhuri R.R."/>
            <person name="La Ragione R."/>
            <person name="Hildebrand F."/>
            <person name="Pallen M.J."/>
        </authorList>
    </citation>
    <scope>NUCLEOTIDE SEQUENCE</scope>
    <source>
        <strain evidence="1">CHK195-11698</strain>
    </source>
</reference>
<dbReference type="Gene3D" id="1.20.5.340">
    <property type="match status" value="1"/>
</dbReference>
<name>A0A9D1KZF8_9FIRM</name>
<dbReference type="EMBL" id="DVMJ01000050">
    <property type="protein sequence ID" value="HIU13513.1"/>
    <property type="molecule type" value="Genomic_DNA"/>
</dbReference>